<dbReference type="Proteomes" id="UP001060170">
    <property type="component" value="Chromosome 3"/>
</dbReference>
<reference evidence="2" key="1">
    <citation type="journal article" date="2018" name="BMC Genomics">
        <title>Genomic insights into host adaptation between the wheat stripe rust pathogen (Puccinia striiformis f. sp. tritici) and the barley stripe rust pathogen (Puccinia striiformis f. sp. hordei).</title>
        <authorList>
            <person name="Xia C."/>
            <person name="Wang M."/>
            <person name="Yin C."/>
            <person name="Cornejo O.E."/>
            <person name="Hulbert S.H."/>
            <person name="Chen X."/>
        </authorList>
    </citation>
    <scope>NUCLEOTIDE SEQUENCE [LARGE SCALE GENOMIC DNA]</scope>
    <source>
        <strain evidence="2">93-210</strain>
    </source>
</reference>
<accession>A0ACC0ESN5</accession>
<proteinExistence type="predicted"/>
<evidence type="ECO:0000313" key="2">
    <source>
        <dbReference type="Proteomes" id="UP001060170"/>
    </source>
</evidence>
<sequence>MAKSTHTSAAPRKQTTKGPLPTRAKITHNQQKEESSSLSEVESSESDVEFSDMSTSQPKKMDNNKNKLDKTPKKTEIPIKSTNNVPENPKKSTKKIPENTNKSTKKIPEESSKKVSLKSAKKSEKKNEEIVKPVKKLDKKLEPVKIAKKSLVIPRSPPENPPEHSSEPIFHIQPPPQEIFQDQQECTQSIQQFALNRGYLIKIRNSCPTNTFYRCSRGGSASQNEHKDRKSKNPATSQLIGCPFKAKLIFQPASNNWLFTCTNPAHNHPEENNIDTSSQPLTLEIKEEIKELLRNGMKPKKIGEELQPEYPNHQITAAQIYELGKQIKNQKTPENSLVQQLRESLAESSFFNETKYNKDGDINSIFFYHPLSFKLLSNYPKIIFVDSPANQNKYQMHLIHIAGLGGNNEQFSIAFSFISTRSIYSYSWTLQQFQSLFVDYHIPLPEIFTTLPDRHLQRSITKLFPKSQILLSTSHIEKDVRAKAKNYIQDI</sequence>
<keyword evidence="2" id="KW-1185">Reference proteome</keyword>
<protein>
    <submittedName>
        <fullName evidence="1">Uncharacterized protein</fullName>
    </submittedName>
</protein>
<dbReference type="EMBL" id="CM045867">
    <property type="protein sequence ID" value="KAI7959622.1"/>
    <property type="molecule type" value="Genomic_DNA"/>
</dbReference>
<reference evidence="2" key="2">
    <citation type="journal article" date="2018" name="Mol. Plant Microbe Interact.">
        <title>Genome sequence resources for the wheat stripe rust pathogen (Puccinia striiformis f. sp. tritici) and the barley stripe rust pathogen (Puccinia striiformis f. sp. hordei).</title>
        <authorList>
            <person name="Xia C."/>
            <person name="Wang M."/>
            <person name="Yin C."/>
            <person name="Cornejo O.E."/>
            <person name="Hulbert S.H."/>
            <person name="Chen X."/>
        </authorList>
    </citation>
    <scope>NUCLEOTIDE SEQUENCE [LARGE SCALE GENOMIC DNA]</scope>
    <source>
        <strain evidence="2">93-210</strain>
    </source>
</reference>
<organism evidence="1 2">
    <name type="scientific">Puccinia striiformis f. sp. tritici</name>
    <dbReference type="NCBI Taxonomy" id="168172"/>
    <lineage>
        <taxon>Eukaryota</taxon>
        <taxon>Fungi</taxon>
        <taxon>Dikarya</taxon>
        <taxon>Basidiomycota</taxon>
        <taxon>Pucciniomycotina</taxon>
        <taxon>Pucciniomycetes</taxon>
        <taxon>Pucciniales</taxon>
        <taxon>Pucciniaceae</taxon>
        <taxon>Puccinia</taxon>
    </lineage>
</organism>
<comment type="caution">
    <text evidence="1">The sequence shown here is derived from an EMBL/GenBank/DDBJ whole genome shotgun (WGS) entry which is preliminary data.</text>
</comment>
<evidence type="ECO:0000313" key="1">
    <source>
        <dbReference type="EMBL" id="KAI7959622.1"/>
    </source>
</evidence>
<reference evidence="1 2" key="3">
    <citation type="journal article" date="2022" name="Microbiol. Spectr.">
        <title>Folding features and dynamics of 3D genome architecture in plant fungal pathogens.</title>
        <authorList>
            <person name="Xia C."/>
        </authorList>
    </citation>
    <scope>NUCLEOTIDE SEQUENCE [LARGE SCALE GENOMIC DNA]</scope>
    <source>
        <strain evidence="1 2">93-210</strain>
    </source>
</reference>
<name>A0ACC0ESN5_9BASI</name>
<gene>
    <name evidence="1" type="ORF">MJO28_003413</name>
</gene>